<dbReference type="EMBL" id="VSRR010003491">
    <property type="protein sequence ID" value="MPC36338.1"/>
    <property type="molecule type" value="Genomic_DNA"/>
</dbReference>
<dbReference type="AlphaFoldDB" id="A0A5B7ESY6"/>
<organism evidence="2 3">
    <name type="scientific">Portunus trituberculatus</name>
    <name type="common">Swimming crab</name>
    <name type="synonym">Neptunus trituberculatus</name>
    <dbReference type="NCBI Taxonomy" id="210409"/>
    <lineage>
        <taxon>Eukaryota</taxon>
        <taxon>Metazoa</taxon>
        <taxon>Ecdysozoa</taxon>
        <taxon>Arthropoda</taxon>
        <taxon>Crustacea</taxon>
        <taxon>Multicrustacea</taxon>
        <taxon>Malacostraca</taxon>
        <taxon>Eumalacostraca</taxon>
        <taxon>Eucarida</taxon>
        <taxon>Decapoda</taxon>
        <taxon>Pleocyemata</taxon>
        <taxon>Brachyura</taxon>
        <taxon>Eubrachyura</taxon>
        <taxon>Portunoidea</taxon>
        <taxon>Portunidae</taxon>
        <taxon>Portuninae</taxon>
        <taxon>Portunus</taxon>
    </lineage>
</organism>
<sequence length="100" mass="11000">MMGEGCTTTGMLCISGACNYLIENILWKKKVTGFPQNSHSNLKPNHQSFALPCVAVHQTLHEQRSHQVTPQASTKHATQQGKETGQLAVTQWSLNNSKPL</sequence>
<evidence type="ECO:0000256" key="1">
    <source>
        <dbReference type="SAM" id="MobiDB-lite"/>
    </source>
</evidence>
<accession>A0A5B7ESY6</accession>
<comment type="caution">
    <text evidence="2">The sequence shown here is derived from an EMBL/GenBank/DDBJ whole genome shotgun (WGS) entry which is preliminary data.</text>
</comment>
<evidence type="ECO:0000313" key="2">
    <source>
        <dbReference type="EMBL" id="MPC36338.1"/>
    </source>
</evidence>
<keyword evidence="3" id="KW-1185">Reference proteome</keyword>
<protein>
    <submittedName>
        <fullName evidence="2">Uncharacterized protein</fullName>
    </submittedName>
</protein>
<feature type="compositionally biased region" description="Polar residues" evidence="1">
    <location>
        <begin position="66"/>
        <end position="100"/>
    </location>
</feature>
<feature type="region of interest" description="Disordered" evidence="1">
    <location>
        <begin position="62"/>
        <end position="100"/>
    </location>
</feature>
<reference evidence="2 3" key="1">
    <citation type="submission" date="2019-05" db="EMBL/GenBank/DDBJ databases">
        <title>Another draft genome of Portunus trituberculatus and its Hox gene families provides insights of decapod evolution.</title>
        <authorList>
            <person name="Jeong J.-H."/>
            <person name="Song I."/>
            <person name="Kim S."/>
            <person name="Choi T."/>
            <person name="Kim D."/>
            <person name="Ryu S."/>
            <person name="Kim W."/>
        </authorList>
    </citation>
    <scope>NUCLEOTIDE SEQUENCE [LARGE SCALE GENOMIC DNA]</scope>
    <source>
        <tissue evidence="2">Muscle</tissue>
    </source>
</reference>
<name>A0A5B7ESY6_PORTR</name>
<evidence type="ECO:0000313" key="3">
    <source>
        <dbReference type="Proteomes" id="UP000324222"/>
    </source>
</evidence>
<proteinExistence type="predicted"/>
<gene>
    <name evidence="2" type="ORF">E2C01_029792</name>
</gene>
<dbReference type="Proteomes" id="UP000324222">
    <property type="component" value="Unassembled WGS sequence"/>
</dbReference>